<dbReference type="AlphaFoldDB" id="A0A3E3I317"/>
<dbReference type="RefSeq" id="WP_025487548.1">
    <property type="nucleotide sequence ID" value="NZ_CALBAU010000136.1"/>
</dbReference>
<evidence type="ECO:0000259" key="3">
    <source>
        <dbReference type="PROSITE" id="PS50977"/>
    </source>
</evidence>
<dbReference type="Proteomes" id="UP000260812">
    <property type="component" value="Unassembled WGS sequence"/>
</dbReference>
<evidence type="ECO:0000256" key="1">
    <source>
        <dbReference type="ARBA" id="ARBA00023125"/>
    </source>
</evidence>
<dbReference type="GO" id="GO:0003677">
    <property type="term" value="F:DNA binding"/>
    <property type="evidence" value="ECO:0007669"/>
    <property type="project" value="UniProtKB-UniRule"/>
</dbReference>
<protein>
    <submittedName>
        <fullName evidence="4">TetR family transcriptional regulator</fullName>
    </submittedName>
</protein>
<keyword evidence="6" id="KW-1185">Reference proteome</keyword>
<evidence type="ECO:0000256" key="2">
    <source>
        <dbReference type="PROSITE-ProRule" id="PRU00335"/>
    </source>
</evidence>
<dbReference type="PANTHER" id="PTHR43479:SF7">
    <property type="entry name" value="TETR-FAMILY TRANSCRIPTIONAL REGULATOR"/>
    <property type="match status" value="1"/>
</dbReference>
<dbReference type="GeneID" id="97988030"/>
<dbReference type="InterPro" id="IPR039532">
    <property type="entry name" value="TetR_C_Firmicutes"/>
</dbReference>
<reference evidence="4 7" key="1">
    <citation type="submission" date="2018-08" db="EMBL/GenBank/DDBJ databases">
        <title>A genome reference for cultivated species of the human gut microbiota.</title>
        <authorList>
            <person name="Zou Y."/>
            <person name="Xue W."/>
            <person name="Luo G."/>
        </authorList>
    </citation>
    <scope>NUCLEOTIDE SEQUENCE [LARGE SCALE GENOMIC DNA]</scope>
    <source>
        <strain evidence="5 7">AF26-4BH</strain>
        <strain evidence="4">TF05-5AC</strain>
    </source>
</reference>
<dbReference type="Pfam" id="PF14278">
    <property type="entry name" value="TetR_C_8"/>
    <property type="match status" value="1"/>
</dbReference>
<dbReference type="PROSITE" id="PS50977">
    <property type="entry name" value="HTH_TETR_2"/>
    <property type="match status" value="1"/>
</dbReference>
<proteinExistence type="predicted"/>
<evidence type="ECO:0000313" key="7">
    <source>
        <dbReference type="Proteomes" id="UP000261166"/>
    </source>
</evidence>
<dbReference type="InterPro" id="IPR050624">
    <property type="entry name" value="HTH-type_Tx_Regulator"/>
</dbReference>
<dbReference type="PANTHER" id="PTHR43479">
    <property type="entry name" value="ACREF/ENVCD OPERON REPRESSOR-RELATED"/>
    <property type="match status" value="1"/>
</dbReference>
<sequence length="207" mass="23985">MQNITKTALEASLKKLLLKKPLDKITIRDLTEDCGISRMTFYYHFKDIYDLVEWICYEDAAQALQGKKTYDTWQEGLLQVFEAVMENKPFIMNVYHSLSREQIESYLFRLTHDLIMGVVNEKSQGMQLSDTDKNFIADFYKYSFVGIMLDWIKQGMKENYHEIVNYLCTAIRGCISVSINNFCSPDIRTSGFSSPDPVIPPTDKPRA</sequence>
<dbReference type="Proteomes" id="UP000261166">
    <property type="component" value="Unassembled WGS sequence"/>
</dbReference>
<evidence type="ECO:0000313" key="6">
    <source>
        <dbReference type="Proteomes" id="UP000260812"/>
    </source>
</evidence>
<accession>A0A3E3I317</accession>
<evidence type="ECO:0000313" key="5">
    <source>
        <dbReference type="EMBL" id="RGE72416.1"/>
    </source>
</evidence>
<organism evidence="4 6">
    <name type="scientific">Eisenbergiella massiliensis</name>
    <dbReference type="NCBI Taxonomy" id="1720294"/>
    <lineage>
        <taxon>Bacteria</taxon>
        <taxon>Bacillati</taxon>
        <taxon>Bacillota</taxon>
        <taxon>Clostridia</taxon>
        <taxon>Lachnospirales</taxon>
        <taxon>Lachnospiraceae</taxon>
        <taxon>Eisenbergiella</taxon>
    </lineage>
</organism>
<dbReference type="InterPro" id="IPR001647">
    <property type="entry name" value="HTH_TetR"/>
</dbReference>
<gene>
    <name evidence="5" type="ORF">DWY69_08685</name>
    <name evidence="4" type="ORF">DXC51_14435</name>
</gene>
<dbReference type="EMBL" id="QVLV01000009">
    <property type="protein sequence ID" value="RGE59173.1"/>
    <property type="molecule type" value="Genomic_DNA"/>
</dbReference>
<dbReference type="EMBL" id="QVLU01000006">
    <property type="protein sequence ID" value="RGE72416.1"/>
    <property type="molecule type" value="Genomic_DNA"/>
</dbReference>
<comment type="caution">
    <text evidence="4">The sequence shown here is derived from an EMBL/GenBank/DDBJ whole genome shotgun (WGS) entry which is preliminary data.</text>
</comment>
<dbReference type="Pfam" id="PF00440">
    <property type="entry name" value="TetR_N"/>
    <property type="match status" value="1"/>
</dbReference>
<name>A0A3E3I317_9FIRM</name>
<feature type="domain" description="HTH tetR-type" evidence="3">
    <location>
        <begin position="3"/>
        <end position="63"/>
    </location>
</feature>
<dbReference type="Gene3D" id="1.10.357.10">
    <property type="entry name" value="Tetracycline Repressor, domain 2"/>
    <property type="match status" value="1"/>
</dbReference>
<feature type="DNA-binding region" description="H-T-H motif" evidence="2">
    <location>
        <begin position="26"/>
        <end position="45"/>
    </location>
</feature>
<keyword evidence="1 2" id="KW-0238">DNA-binding</keyword>
<dbReference type="SUPFAM" id="SSF46689">
    <property type="entry name" value="Homeodomain-like"/>
    <property type="match status" value="1"/>
</dbReference>
<dbReference type="InterPro" id="IPR009057">
    <property type="entry name" value="Homeodomain-like_sf"/>
</dbReference>
<evidence type="ECO:0000313" key="4">
    <source>
        <dbReference type="EMBL" id="RGE59173.1"/>
    </source>
</evidence>
<dbReference type="OrthoDB" id="9810250at2"/>